<dbReference type="GO" id="GO:0046872">
    <property type="term" value="F:metal ion binding"/>
    <property type="evidence" value="ECO:0007669"/>
    <property type="project" value="UniProtKB-KW"/>
</dbReference>
<proteinExistence type="inferred from homology"/>
<comment type="caution">
    <text evidence="11">The sequence shown here is derived from an EMBL/GenBank/DDBJ whole genome shotgun (WGS) entry which is preliminary data.</text>
</comment>
<evidence type="ECO:0000256" key="5">
    <source>
        <dbReference type="ARBA" id="ARBA00013078"/>
    </source>
</evidence>
<feature type="binding site" evidence="10">
    <location>
        <position position="173"/>
    </location>
    <ligand>
        <name>Mg(2+)</name>
        <dbReference type="ChEBI" id="CHEBI:18420"/>
    </ligand>
</feature>
<keyword evidence="7 10" id="KW-0378">Hydrolase</keyword>
<evidence type="ECO:0000256" key="9">
    <source>
        <dbReference type="ARBA" id="ARBA00023277"/>
    </source>
</evidence>
<keyword evidence="6 10" id="KW-0479">Metal-binding</keyword>
<dbReference type="AlphaFoldDB" id="A0A5C8M001"/>
<comment type="catalytic activity">
    <reaction evidence="1 10">
        <text>2-phosphoglycolate + H2O = glycolate + phosphate</text>
        <dbReference type="Rhea" id="RHEA:14369"/>
        <dbReference type="ChEBI" id="CHEBI:15377"/>
        <dbReference type="ChEBI" id="CHEBI:29805"/>
        <dbReference type="ChEBI" id="CHEBI:43474"/>
        <dbReference type="ChEBI" id="CHEBI:58033"/>
        <dbReference type="EC" id="3.1.3.18"/>
    </reaction>
</comment>
<keyword evidence="9 10" id="KW-0119">Carbohydrate metabolism</keyword>
<dbReference type="PANTHER" id="PTHR43434">
    <property type="entry name" value="PHOSPHOGLYCOLATE PHOSPHATASE"/>
    <property type="match status" value="1"/>
</dbReference>
<feature type="binding site" evidence="10">
    <location>
        <position position="10"/>
    </location>
    <ligand>
        <name>Mg(2+)</name>
        <dbReference type="ChEBI" id="CHEBI:18420"/>
    </ligand>
</feature>
<comment type="similarity">
    <text evidence="4 10">Belongs to the HAD-like hydrolase superfamily. CbbY/CbbZ/Gph/YieH family.</text>
</comment>
<dbReference type="NCBIfam" id="TIGR01549">
    <property type="entry name" value="HAD-SF-IA-v1"/>
    <property type="match status" value="1"/>
</dbReference>
<dbReference type="Gene3D" id="3.40.50.1000">
    <property type="entry name" value="HAD superfamily/HAD-like"/>
    <property type="match status" value="1"/>
</dbReference>
<dbReference type="InterPro" id="IPR006439">
    <property type="entry name" value="HAD-SF_hydro_IA"/>
</dbReference>
<dbReference type="OrthoDB" id="9776368at2"/>
<keyword evidence="12" id="KW-1185">Reference proteome</keyword>
<dbReference type="HAMAP" id="MF_00495">
    <property type="entry name" value="GPH_hydrolase_bact"/>
    <property type="match status" value="1"/>
</dbReference>
<reference evidence="11 12" key="1">
    <citation type="submission" date="2019-08" db="EMBL/GenBank/DDBJ databases">
        <title>Draft genome analysis of Rheinheimera tangshanensis isolated from the roots of fresh rice plants (Oryza sativa).</title>
        <authorList>
            <person name="Yu Q."/>
            <person name="Qi Y."/>
            <person name="Zhang H."/>
            <person name="Pu J."/>
        </authorList>
    </citation>
    <scope>NUCLEOTIDE SEQUENCE [LARGE SCALE GENOMIC DNA]</scope>
    <source>
        <strain evidence="11 12">JA3-B52</strain>
    </source>
</reference>
<dbReference type="GO" id="GO:0008967">
    <property type="term" value="F:phosphoglycolate phosphatase activity"/>
    <property type="evidence" value="ECO:0007669"/>
    <property type="project" value="UniProtKB-UniRule"/>
</dbReference>
<dbReference type="InterPro" id="IPR050155">
    <property type="entry name" value="HAD-like_hydrolase_sf"/>
</dbReference>
<evidence type="ECO:0000313" key="11">
    <source>
        <dbReference type="EMBL" id="TXK81198.1"/>
    </source>
</evidence>
<comment type="cofactor">
    <cofactor evidence="2 10">
        <name>Mg(2+)</name>
        <dbReference type="ChEBI" id="CHEBI:18420"/>
    </cofactor>
</comment>
<dbReference type="CDD" id="cd16417">
    <property type="entry name" value="HAD_PGPase"/>
    <property type="match status" value="1"/>
</dbReference>
<comment type="function">
    <text evidence="10">Specifically catalyzes the dephosphorylation of 2-phosphoglycolate. Is involved in the dissimilation of the intracellular 2-phosphoglycolate formed during the DNA repair of 3'-phosphoglycolate ends, a major class of DNA lesions induced by oxidative stress.</text>
</comment>
<dbReference type="SUPFAM" id="SSF56784">
    <property type="entry name" value="HAD-like"/>
    <property type="match status" value="1"/>
</dbReference>
<dbReference type="InterPro" id="IPR036412">
    <property type="entry name" value="HAD-like_sf"/>
</dbReference>
<evidence type="ECO:0000256" key="6">
    <source>
        <dbReference type="ARBA" id="ARBA00022723"/>
    </source>
</evidence>
<feature type="binding site" evidence="10">
    <location>
        <position position="12"/>
    </location>
    <ligand>
        <name>Mg(2+)</name>
        <dbReference type="ChEBI" id="CHEBI:18420"/>
    </ligand>
</feature>
<evidence type="ECO:0000256" key="1">
    <source>
        <dbReference type="ARBA" id="ARBA00000830"/>
    </source>
</evidence>
<dbReference type="InterPro" id="IPR023198">
    <property type="entry name" value="PGP-like_dom2"/>
</dbReference>
<dbReference type="RefSeq" id="WP_147904053.1">
    <property type="nucleotide sequence ID" value="NZ_BAAAGC010000007.1"/>
</dbReference>
<dbReference type="Gene3D" id="1.10.150.240">
    <property type="entry name" value="Putative phosphatase, domain 2"/>
    <property type="match status" value="1"/>
</dbReference>
<dbReference type="UniPathway" id="UPA00865">
    <property type="reaction ID" value="UER00834"/>
</dbReference>
<dbReference type="Pfam" id="PF13419">
    <property type="entry name" value="HAD_2"/>
    <property type="match status" value="1"/>
</dbReference>
<evidence type="ECO:0000256" key="8">
    <source>
        <dbReference type="ARBA" id="ARBA00022842"/>
    </source>
</evidence>
<evidence type="ECO:0000256" key="4">
    <source>
        <dbReference type="ARBA" id="ARBA00006171"/>
    </source>
</evidence>
<dbReference type="SFLD" id="SFLDG01135">
    <property type="entry name" value="C1.5.6:_HAD__Beta-PGM__Phospha"/>
    <property type="match status" value="1"/>
</dbReference>
<dbReference type="InterPro" id="IPR023214">
    <property type="entry name" value="HAD_sf"/>
</dbReference>
<evidence type="ECO:0000313" key="12">
    <source>
        <dbReference type="Proteomes" id="UP000321814"/>
    </source>
</evidence>
<name>A0A5C8M001_9GAMM</name>
<sequence>MQPFQLLAFDLDGTLVDSAPDILPALNQMMARLGKAQVSLMQVQHWLGNGMAMLIKRALTGELYPSRYDAREFEQAQQLFIGFYRQSNGSATRLFDQVPQVLARLSQHYPLAVVTNKPRQFTEPLLQHLNIAHLFQAVWCADDVARAKPEPDMLLALARQQELLPADILLVGDSENDIFAARAAGMPVIALSYGYNHGQSIAHSKPDLVLESFSQLPDAISSLEQER</sequence>
<dbReference type="NCBIfam" id="TIGR01449">
    <property type="entry name" value="PGP_bact"/>
    <property type="match status" value="1"/>
</dbReference>
<comment type="pathway">
    <text evidence="3 10">Organic acid metabolism; glycolate biosynthesis; glycolate from 2-phosphoglycolate: step 1/1.</text>
</comment>
<organism evidence="11 12">
    <name type="scientific">Rheinheimera tangshanensis</name>
    <dbReference type="NCBI Taxonomy" id="400153"/>
    <lineage>
        <taxon>Bacteria</taxon>
        <taxon>Pseudomonadati</taxon>
        <taxon>Pseudomonadota</taxon>
        <taxon>Gammaproteobacteria</taxon>
        <taxon>Chromatiales</taxon>
        <taxon>Chromatiaceae</taxon>
        <taxon>Rheinheimera</taxon>
    </lineage>
</organism>
<protein>
    <recommendedName>
        <fullName evidence="5 10">Phosphoglycolate phosphatase</fullName>
        <shortName evidence="10">PGP</shortName>
        <shortName evidence="10">PGPase</shortName>
        <ecNumber evidence="5 10">3.1.3.18</ecNumber>
    </recommendedName>
</protein>
<dbReference type="GO" id="GO:0005975">
    <property type="term" value="P:carbohydrate metabolic process"/>
    <property type="evidence" value="ECO:0007669"/>
    <property type="project" value="InterPro"/>
</dbReference>
<dbReference type="SFLD" id="SFLDS00003">
    <property type="entry name" value="Haloacid_Dehalogenase"/>
    <property type="match status" value="1"/>
</dbReference>
<evidence type="ECO:0000256" key="10">
    <source>
        <dbReference type="HAMAP-Rule" id="MF_00495"/>
    </source>
</evidence>
<dbReference type="EMBL" id="VRLR01000004">
    <property type="protein sequence ID" value="TXK81198.1"/>
    <property type="molecule type" value="Genomic_DNA"/>
</dbReference>
<dbReference type="Proteomes" id="UP000321814">
    <property type="component" value="Unassembled WGS sequence"/>
</dbReference>
<dbReference type="InterPro" id="IPR041492">
    <property type="entry name" value="HAD_2"/>
</dbReference>
<accession>A0A5C8M001</accession>
<dbReference type="FunFam" id="3.40.50.1000:FF:000022">
    <property type="entry name" value="Phosphoglycolate phosphatase"/>
    <property type="match status" value="1"/>
</dbReference>
<dbReference type="EC" id="3.1.3.18" evidence="5 10"/>
<dbReference type="InterPro" id="IPR037512">
    <property type="entry name" value="PGPase_prok"/>
</dbReference>
<evidence type="ECO:0000256" key="7">
    <source>
        <dbReference type="ARBA" id="ARBA00022801"/>
    </source>
</evidence>
<dbReference type="GO" id="GO:0006281">
    <property type="term" value="P:DNA repair"/>
    <property type="evidence" value="ECO:0007669"/>
    <property type="project" value="TreeGrafter"/>
</dbReference>
<dbReference type="NCBIfam" id="TIGR01509">
    <property type="entry name" value="HAD-SF-IA-v3"/>
    <property type="match status" value="1"/>
</dbReference>
<dbReference type="PANTHER" id="PTHR43434:SF1">
    <property type="entry name" value="PHOSPHOGLYCOLATE PHOSPHATASE"/>
    <property type="match status" value="1"/>
</dbReference>
<dbReference type="PRINTS" id="PR00413">
    <property type="entry name" value="HADHALOGNASE"/>
</dbReference>
<dbReference type="SFLD" id="SFLDG01129">
    <property type="entry name" value="C1.5:_HAD__Beta-PGM__Phosphata"/>
    <property type="match status" value="1"/>
</dbReference>
<dbReference type="GO" id="GO:0046295">
    <property type="term" value="P:glycolate biosynthetic process"/>
    <property type="evidence" value="ECO:0007669"/>
    <property type="project" value="UniProtKB-UniRule"/>
</dbReference>
<keyword evidence="8 10" id="KW-0460">Magnesium</keyword>
<dbReference type="GO" id="GO:0005829">
    <property type="term" value="C:cytosol"/>
    <property type="evidence" value="ECO:0007669"/>
    <property type="project" value="TreeGrafter"/>
</dbReference>
<gene>
    <name evidence="11" type="ORF">FU839_08755</name>
</gene>
<evidence type="ECO:0000256" key="2">
    <source>
        <dbReference type="ARBA" id="ARBA00001946"/>
    </source>
</evidence>
<feature type="active site" description="Nucleophile" evidence="10">
    <location>
        <position position="10"/>
    </location>
</feature>
<dbReference type="NCBIfam" id="NF009695">
    <property type="entry name" value="PRK13222.1-2"/>
    <property type="match status" value="1"/>
</dbReference>
<evidence type="ECO:0000256" key="3">
    <source>
        <dbReference type="ARBA" id="ARBA00004818"/>
    </source>
</evidence>